<protein>
    <submittedName>
        <fullName evidence="2">Uncharacterized protein</fullName>
    </submittedName>
</protein>
<feature type="region of interest" description="Disordered" evidence="1">
    <location>
        <begin position="1"/>
        <end position="20"/>
    </location>
</feature>
<proteinExistence type="predicted"/>
<sequence length="38" mass="3931">MDSSTASDSGSHGAAGGYDMNMQSTKSFAAQLMRDFVA</sequence>
<dbReference type="EMBL" id="GBRH01283205">
    <property type="protein sequence ID" value="JAD14690.1"/>
    <property type="molecule type" value="Transcribed_RNA"/>
</dbReference>
<dbReference type="AlphaFoldDB" id="A0A0A8XQ66"/>
<organism evidence="2">
    <name type="scientific">Arundo donax</name>
    <name type="common">Giant reed</name>
    <name type="synonym">Donax arundinaceus</name>
    <dbReference type="NCBI Taxonomy" id="35708"/>
    <lineage>
        <taxon>Eukaryota</taxon>
        <taxon>Viridiplantae</taxon>
        <taxon>Streptophyta</taxon>
        <taxon>Embryophyta</taxon>
        <taxon>Tracheophyta</taxon>
        <taxon>Spermatophyta</taxon>
        <taxon>Magnoliopsida</taxon>
        <taxon>Liliopsida</taxon>
        <taxon>Poales</taxon>
        <taxon>Poaceae</taxon>
        <taxon>PACMAD clade</taxon>
        <taxon>Arundinoideae</taxon>
        <taxon>Arundineae</taxon>
        <taxon>Arundo</taxon>
    </lineage>
</organism>
<feature type="compositionally biased region" description="Low complexity" evidence="1">
    <location>
        <begin position="1"/>
        <end position="12"/>
    </location>
</feature>
<reference evidence="2" key="1">
    <citation type="submission" date="2014-09" db="EMBL/GenBank/DDBJ databases">
        <authorList>
            <person name="Magalhaes I.L.F."/>
            <person name="Oliveira U."/>
            <person name="Santos F.R."/>
            <person name="Vidigal T.H.D.A."/>
            <person name="Brescovit A.D."/>
            <person name="Santos A.J."/>
        </authorList>
    </citation>
    <scope>NUCLEOTIDE SEQUENCE</scope>
    <source>
        <tissue evidence="2">Shoot tissue taken approximately 20 cm above the soil surface</tissue>
    </source>
</reference>
<reference evidence="2" key="2">
    <citation type="journal article" date="2015" name="Data Brief">
        <title>Shoot transcriptome of the giant reed, Arundo donax.</title>
        <authorList>
            <person name="Barrero R.A."/>
            <person name="Guerrero F.D."/>
            <person name="Moolhuijzen P."/>
            <person name="Goolsby J.A."/>
            <person name="Tidwell J."/>
            <person name="Bellgard S.E."/>
            <person name="Bellgard M.I."/>
        </authorList>
    </citation>
    <scope>NUCLEOTIDE SEQUENCE</scope>
    <source>
        <tissue evidence="2">Shoot tissue taken approximately 20 cm above the soil surface</tissue>
    </source>
</reference>
<evidence type="ECO:0000256" key="1">
    <source>
        <dbReference type="SAM" id="MobiDB-lite"/>
    </source>
</evidence>
<evidence type="ECO:0000313" key="2">
    <source>
        <dbReference type="EMBL" id="JAD14690.1"/>
    </source>
</evidence>
<name>A0A0A8XQ66_ARUDO</name>
<accession>A0A0A8XQ66</accession>